<evidence type="ECO:0000313" key="5">
    <source>
        <dbReference type="RefSeq" id="XP_015588991.1"/>
    </source>
</evidence>
<dbReference type="GO" id="GO:0036158">
    <property type="term" value="P:outer dynein arm assembly"/>
    <property type="evidence" value="ECO:0007669"/>
    <property type="project" value="TreeGrafter"/>
</dbReference>
<dbReference type="GO" id="GO:0036159">
    <property type="term" value="P:inner dynein arm assembly"/>
    <property type="evidence" value="ECO:0007669"/>
    <property type="project" value="TreeGrafter"/>
</dbReference>
<dbReference type="GO" id="GO:0003341">
    <property type="term" value="P:cilium movement"/>
    <property type="evidence" value="ECO:0007669"/>
    <property type="project" value="TreeGrafter"/>
</dbReference>
<dbReference type="Proteomes" id="UP000694920">
    <property type="component" value="Unplaced"/>
</dbReference>
<reference evidence="5" key="1">
    <citation type="submission" date="2025-08" db="UniProtKB">
        <authorList>
            <consortium name="RefSeq"/>
        </authorList>
    </citation>
    <scope>IDENTIFICATION</scope>
</reference>
<proteinExistence type="predicted"/>
<dbReference type="InterPro" id="IPR057978">
    <property type="entry name" value="TPR_DAAF5"/>
</dbReference>
<dbReference type="KEGG" id="ccin:107264821"/>
<dbReference type="CTD" id="54919"/>
<accession>A0AAJ7FFC0</accession>
<dbReference type="AlphaFoldDB" id="A0AAJ7FFC0"/>
<dbReference type="InterPro" id="IPR052623">
    <property type="entry name" value="DAAF5"/>
</dbReference>
<protein>
    <submittedName>
        <fullName evidence="5">Dynein assembly factor 5, axonemal</fullName>
    </submittedName>
</protein>
<evidence type="ECO:0000259" key="2">
    <source>
        <dbReference type="Pfam" id="PF24573"/>
    </source>
</evidence>
<dbReference type="RefSeq" id="XP_015588991.1">
    <property type="nucleotide sequence ID" value="XM_015733505.1"/>
</dbReference>
<evidence type="ECO:0000259" key="3">
    <source>
        <dbReference type="Pfam" id="PF25757"/>
    </source>
</evidence>
<name>A0AAJ7FFC0_CEPCN</name>
<keyword evidence="4" id="KW-1185">Reference proteome</keyword>
<feature type="domain" description="Dynein axonemal assembly factor 5 HEAT-repeat" evidence="2">
    <location>
        <begin position="311"/>
        <end position="503"/>
    </location>
</feature>
<dbReference type="PANTHER" id="PTHR16216:SF2">
    <property type="entry name" value="DYNEIN AXONEMAL ASSEMBLY FACTOR 5"/>
    <property type="match status" value="1"/>
</dbReference>
<sequence length="853" mass="97163">MSLIEDLRLNKICVSLQAGDKKRRKEGLEEILNVVSDAQNTLETKNLEKIWEDIHKHIVRILNDQAEACRDLSIEILKKFFECLPVSDKNIIYIIPVLARRLASQELIETSEEVRLNCILLLKLIILKYKEHLPIYLEDLLGILARTVADNYPNVKKESCECISLLAKSIPNYFYSHSDILVKPILSNFTHQHYKVRVASIKTIGDVLQYGNNKSIEEVATPMAVRLFDQSGVVREAVVEVAGHWLLELKDRYSWWHKLIPLLMTGLHDEIEGVRNKATQLWDAVGKKYMEENESDQKFKDKMDFLIDAPEHYPTNVSRPNLGCRVIAQQNLCKLVNGINSELGDWLVDIRIRSAQLLCVLVLNVEQDVTQHIEKLLPAMYRACNDENKGVVENVERAAEYMGYFVPPDIFTHLVLPTLEESPTAGHLTVFAGILRGSPRQLLTMQLEKIGNFLQQAHICQSKKARYQQQILQCCKALLTVCKEDCLEISQELFTTIFTVLSMTVEEGVLKDAEQSLNLLKQIEDLCSLDKLYVYRIRSILVAIQNGCDSWTIHTANYQIFRSCLIRAGSAIAQHMSLVIPILSETMNNDADPELRLKQFISLTDYLLHRNETLSSTENLTEFTNLILERTIVPGLIWSAGRTAEAIRTAAVCCLCALLDSTDFNSNIIKEENNFISKESNIDLFSTKEHFSLLFEKIIPILVSLVDDNAKKTRLYSLQAICLVMHIGHNLLCVTEEHIHQTYPVILKRLDDGCDEVRCAAVKALAVLWSTIPKNYDLVFSKSHVDALYTTAIVHLDDPDSSFQELVLNALIQLAKVHPELLLKKVEKCRPNFRNQAGLERLVEYTQALLMEM</sequence>
<dbReference type="Pfam" id="PF25757">
    <property type="entry name" value="TPR_DNAAF5"/>
    <property type="match status" value="1"/>
</dbReference>
<dbReference type="PANTHER" id="PTHR16216">
    <property type="entry name" value="DYNEIN ASSEMBLY FACTOR 5, AXONEMAL"/>
    <property type="match status" value="1"/>
</dbReference>
<evidence type="ECO:0000313" key="4">
    <source>
        <dbReference type="Proteomes" id="UP000694920"/>
    </source>
</evidence>
<keyword evidence="1" id="KW-0677">Repeat</keyword>
<dbReference type="Pfam" id="PF24573">
    <property type="entry name" value="HEAT_DAAF5"/>
    <property type="match status" value="1"/>
</dbReference>
<dbReference type="Gene3D" id="1.25.10.10">
    <property type="entry name" value="Leucine-rich Repeat Variant"/>
    <property type="match status" value="4"/>
</dbReference>
<organism evidence="4 5">
    <name type="scientific">Cephus cinctus</name>
    <name type="common">Wheat stem sawfly</name>
    <dbReference type="NCBI Taxonomy" id="211228"/>
    <lineage>
        <taxon>Eukaryota</taxon>
        <taxon>Metazoa</taxon>
        <taxon>Ecdysozoa</taxon>
        <taxon>Arthropoda</taxon>
        <taxon>Hexapoda</taxon>
        <taxon>Insecta</taxon>
        <taxon>Pterygota</taxon>
        <taxon>Neoptera</taxon>
        <taxon>Endopterygota</taxon>
        <taxon>Hymenoptera</taxon>
        <taxon>Cephoidea</taxon>
        <taxon>Cephidae</taxon>
        <taxon>Cephus</taxon>
    </lineage>
</organism>
<dbReference type="SUPFAM" id="SSF48371">
    <property type="entry name" value="ARM repeat"/>
    <property type="match status" value="1"/>
</dbReference>
<gene>
    <name evidence="5" type="primary">LOC107264821</name>
</gene>
<dbReference type="GeneID" id="107264821"/>
<dbReference type="GO" id="GO:0005737">
    <property type="term" value="C:cytoplasm"/>
    <property type="evidence" value="ECO:0007669"/>
    <property type="project" value="TreeGrafter"/>
</dbReference>
<dbReference type="InterPro" id="IPR016024">
    <property type="entry name" value="ARM-type_fold"/>
</dbReference>
<dbReference type="InterPro" id="IPR000357">
    <property type="entry name" value="HEAT"/>
</dbReference>
<evidence type="ECO:0000256" key="1">
    <source>
        <dbReference type="ARBA" id="ARBA00022737"/>
    </source>
</evidence>
<dbReference type="GO" id="GO:0045505">
    <property type="term" value="F:dynein intermediate chain binding"/>
    <property type="evidence" value="ECO:0007669"/>
    <property type="project" value="TreeGrafter"/>
</dbReference>
<dbReference type="InterPro" id="IPR011989">
    <property type="entry name" value="ARM-like"/>
</dbReference>
<dbReference type="Pfam" id="PF02985">
    <property type="entry name" value="HEAT"/>
    <property type="match status" value="1"/>
</dbReference>
<dbReference type="InterPro" id="IPR056497">
    <property type="entry name" value="HEAT_DAAF5"/>
</dbReference>
<feature type="domain" description="Dynein axonemal assembly factor 5 TPR repeats" evidence="3">
    <location>
        <begin position="16"/>
        <end position="300"/>
    </location>
</feature>